<dbReference type="PROSITE" id="PS52016">
    <property type="entry name" value="TONB_DEPENDENT_REC_3"/>
    <property type="match status" value="1"/>
</dbReference>
<comment type="subcellular location">
    <subcellularLocation>
        <location evidence="1 11">Cell outer membrane</location>
        <topology evidence="1 11">Multi-pass membrane protein</topology>
    </subcellularLocation>
</comment>
<feature type="signal peptide" evidence="15">
    <location>
        <begin position="1"/>
        <end position="25"/>
    </location>
</feature>
<dbReference type="Gene3D" id="2.40.170.20">
    <property type="entry name" value="TonB-dependent receptor, beta-barrel domain"/>
    <property type="match status" value="1"/>
</dbReference>
<dbReference type="InterPro" id="IPR010949">
    <property type="entry name" value="TonB_Hb/transfer/lactofer_rcpt"/>
</dbReference>
<feature type="domain" description="TonB-dependent receptor plug" evidence="17">
    <location>
        <begin position="53"/>
        <end position="162"/>
    </location>
</feature>
<keyword evidence="7 12" id="KW-0798">TonB box</keyword>
<comment type="caution">
    <text evidence="18">The sequence shown here is derived from an EMBL/GenBank/DDBJ whole genome shotgun (WGS) entry which is preliminary data.</text>
</comment>
<evidence type="ECO:0000256" key="14">
    <source>
        <dbReference type="SAM" id="MobiDB-lite"/>
    </source>
</evidence>
<evidence type="ECO:0000256" key="10">
    <source>
        <dbReference type="ARBA" id="ARBA00023237"/>
    </source>
</evidence>
<evidence type="ECO:0000256" key="6">
    <source>
        <dbReference type="ARBA" id="ARBA00022729"/>
    </source>
</evidence>
<keyword evidence="6 15" id="KW-0732">Signal</keyword>
<evidence type="ECO:0000256" key="3">
    <source>
        <dbReference type="ARBA" id="ARBA00022448"/>
    </source>
</evidence>
<evidence type="ECO:0000256" key="9">
    <source>
        <dbReference type="ARBA" id="ARBA00023170"/>
    </source>
</evidence>
<dbReference type="NCBIfam" id="TIGR01785">
    <property type="entry name" value="TonB-hemin"/>
    <property type="match status" value="1"/>
</dbReference>
<name>A0ABS9NMS5_9NEIS</name>
<dbReference type="PROSITE" id="PS00430">
    <property type="entry name" value="TONB_DEPENDENT_REC_1"/>
    <property type="match status" value="1"/>
</dbReference>
<comment type="similarity">
    <text evidence="2 11 13">Belongs to the TonB-dependent receptor family.</text>
</comment>
<evidence type="ECO:0000256" key="13">
    <source>
        <dbReference type="RuleBase" id="RU003357"/>
    </source>
</evidence>
<protein>
    <submittedName>
        <fullName evidence="18">TonB-dependent hemoglobin/transferrin/lactoferrin family receptor</fullName>
    </submittedName>
</protein>
<dbReference type="InterPro" id="IPR012910">
    <property type="entry name" value="Plug_dom"/>
</dbReference>
<evidence type="ECO:0000256" key="11">
    <source>
        <dbReference type="PROSITE-ProRule" id="PRU01360"/>
    </source>
</evidence>
<accession>A0ABS9NMS5</accession>
<dbReference type="PANTHER" id="PTHR30069:SF29">
    <property type="entry name" value="HEMOGLOBIN AND HEMOGLOBIN-HAPTOGLOBIN-BINDING PROTEIN 1-RELATED"/>
    <property type="match status" value="1"/>
</dbReference>
<dbReference type="InterPro" id="IPR036942">
    <property type="entry name" value="Beta-barrel_TonB_sf"/>
</dbReference>
<keyword evidence="4 11" id="KW-1134">Transmembrane beta strand</keyword>
<feature type="region of interest" description="Disordered" evidence="14">
    <location>
        <begin position="110"/>
        <end position="134"/>
    </location>
</feature>
<dbReference type="SUPFAM" id="SSF56935">
    <property type="entry name" value="Porins"/>
    <property type="match status" value="1"/>
</dbReference>
<organism evidence="18 19">
    <name type="scientific">Kingella pumchi</name>
    <dbReference type="NCBI Taxonomy" id="2779506"/>
    <lineage>
        <taxon>Bacteria</taxon>
        <taxon>Pseudomonadati</taxon>
        <taxon>Pseudomonadota</taxon>
        <taxon>Betaproteobacteria</taxon>
        <taxon>Neisseriales</taxon>
        <taxon>Neisseriaceae</taxon>
        <taxon>Kingella</taxon>
    </lineage>
</organism>
<dbReference type="InterPro" id="IPR039426">
    <property type="entry name" value="TonB-dep_rcpt-like"/>
</dbReference>
<evidence type="ECO:0000256" key="5">
    <source>
        <dbReference type="ARBA" id="ARBA00022692"/>
    </source>
</evidence>
<keyword evidence="5 11" id="KW-0812">Transmembrane</keyword>
<evidence type="ECO:0000313" key="19">
    <source>
        <dbReference type="Proteomes" id="UP001298424"/>
    </source>
</evidence>
<feature type="domain" description="TonB-dependent receptor-like beta-barrel" evidence="16">
    <location>
        <begin position="289"/>
        <end position="699"/>
    </location>
</feature>
<dbReference type="CDD" id="cd01347">
    <property type="entry name" value="ligand_gated_channel"/>
    <property type="match status" value="1"/>
</dbReference>
<keyword evidence="3 11" id="KW-0813">Transport</keyword>
<feature type="chain" id="PRO_5046623746" evidence="15">
    <location>
        <begin position="26"/>
        <end position="737"/>
    </location>
</feature>
<evidence type="ECO:0000259" key="16">
    <source>
        <dbReference type="Pfam" id="PF00593"/>
    </source>
</evidence>
<dbReference type="RefSeq" id="WP_238746955.1">
    <property type="nucleotide sequence ID" value="NZ_JAKOOW010000024.1"/>
</dbReference>
<dbReference type="PANTHER" id="PTHR30069">
    <property type="entry name" value="TONB-DEPENDENT OUTER MEMBRANE RECEPTOR"/>
    <property type="match status" value="1"/>
</dbReference>
<dbReference type="EMBL" id="JAKOOW010000024">
    <property type="protein sequence ID" value="MCG6504090.1"/>
    <property type="molecule type" value="Genomic_DNA"/>
</dbReference>
<dbReference type="InterPro" id="IPR000531">
    <property type="entry name" value="Beta-barrel_TonB"/>
</dbReference>
<keyword evidence="8 11" id="KW-0472">Membrane</keyword>
<gene>
    <name evidence="18" type="ORF">MB824_06245</name>
</gene>
<keyword evidence="19" id="KW-1185">Reference proteome</keyword>
<dbReference type="InterPro" id="IPR011276">
    <property type="entry name" value="TonB_haem/Hb_rcpt"/>
</dbReference>
<proteinExistence type="inferred from homology"/>
<dbReference type="Pfam" id="PF00593">
    <property type="entry name" value="TonB_dep_Rec_b-barrel"/>
    <property type="match status" value="1"/>
</dbReference>
<evidence type="ECO:0000256" key="2">
    <source>
        <dbReference type="ARBA" id="ARBA00009810"/>
    </source>
</evidence>
<dbReference type="Pfam" id="PF07715">
    <property type="entry name" value="Plug"/>
    <property type="match status" value="1"/>
</dbReference>
<keyword evidence="10 11" id="KW-0998">Cell outer membrane</keyword>
<reference evidence="18 19" key="1">
    <citation type="submission" date="2022-02" db="EMBL/GenBank/DDBJ databases">
        <title>Genome sequence data of Kingella unionensis sp. nov. strain CICC 24913 (CCUG 75125).</title>
        <authorList>
            <person name="Xiao M."/>
        </authorList>
    </citation>
    <scope>NUCLEOTIDE SEQUENCE [LARGE SCALE GENOMIC DNA]</scope>
    <source>
        <strain evidence="18 19">CICC 24913</strain>
    </source>
</reference>
<keyword evidence="9 18" id="KW-0675">Receptor</keyword>
<evidence type="ECO:0000256" key="4">
    <source>
        <dbReference type="ARBA" id="ARBA00022452"/>
    </source>
</evidence>
<dbReference type="Proteomes" id="UP001298424">
    <property type="component" value="Unassembled WGS sequence"/>
</dbReference>
<evidence type="ECO:0000313" key="18">
    <source>
        <dbReference type="EMBL" id="MCG6504090.1"/>
    </source>
</evidence>
<evidence type="ECO:0000259" key="17">
    <source>
        <dbReference type="Pfam" id="PF07715"/>
    </source>
</evidence>
<evidence type="ECO:0000256" key="7">
    <source>
        <dbReference type="ARBA" id="ARBA00023077"/>
    </source>
</evidence>
<evidence type="ECO:0000256" key="8">
    <source>
        <dbReference type="ARBA" id="ARBA00023136"/>
    </source>
</evidence>
<dbReference type="InterPro" id="IPR037066">
    <property type="entry name" value="Plug_dom_sf"/>
</dbReference>
<evidence type="ECO:0000256" key="15">
    <source>
        <dbReference type="SAM" id="SignalP"/>
    </source>
</evidence>
<dbReference type="Gene3D" id="2.170.130.10">
    <property type="entry name" value="TonB-dependent receptor, plug domain"/>
    <property type="match status" value="1"/>
</dbReference>
<evidence type="ECO:0000256" key="1">
    <source>
        <dbReference type="ARBA" id="ARBA00004571"/>
    </source>
</evidence>
<evidence type="ECO:0000256" key="12">
    <source>
        <dbReference type="PROSITE-ProRule" id="PRU10143"/>
    </source>
</evidence>
<dbReference type="InterPro" id="IPR010916">
    <property type="entry name" value="TonB_box_CS"/>
</dbReference>
<feature type="short sequence motif" description="TonB box" evidence="12">
    <location>
        <begin position="39"/>
        <end position="45"/>
    </location>
</feature>
<sequence length="737" mass="83024">MKPQAKPLHLAQIIALLFAAPAAFAADDTAPQQAKELETVIVKGERSRKPEQTVITDKDLQRAAAQNIDDSILYEPGVDVRSDNLQHGHSGYVIRGMGGNRIQMDIDGIPLPDSHEDLTGGPGASPETSVNRDTVETDTLKRISISKNANAAENGAGALGGTVAMRTYSPSDFVSSDKPLYLGLKYGYRSTYRSHGITATLAGKHDIFAGMLMLTRRRLHEAENYAENDGTGARRTVSNQQKSQNLNVLAKGEIARGAHRGELAFEQFLRDTHTERLEKQGSGRGNAGWLERPVSNGDDKYNRRRLSIGYRYQPERGWVEKISAQAYRQAFDVYNLTQDHVSASRTPGAPPYLVQNKDERRKFEQRHTGVSADIAMRFQTGSLLHRPSFGAEYRQTKTGRLIQQDVSGTQNQQVENRSFPPSDRRVFALYGQNETAFNEHFSINFGLRYHREKTKFTIDDAYRAYTRNQPLAPDSVSAHALLPSLGMKWQFAPGYSWFANYSFGFRSPGPDLIAAGYQSPSNRYRVRPNADLKPEKSRNFETGLSYSGERLNLRTTAFYNRYKDFIGYYTESDPARLPPNYLFEIYYRNIARAKTYGFDISADWALSREFKLSGGLAWMRGVNETSGNPLSNAHPLQGFVGIDYQRESWDVGTRLRWSAKNRRVADEQDFKAPGYGVWDISANYRPHKNVEISAGVYNVLDKRHWRYADVAGVKKTGTIDRYTQPGRNYALGLHLKF</sequence>
<dbReference type="NCBIfam" id="TIGR01786">
    <property type="entry name" value="TonB-hemlactrns"/>
    <property type="match status" value="1"/>
</dbReference>